<dbReference type="AlphaFoldDB" id="A0A1Q9EY11"/>
<protein>
    <submittedName>
        <fullName evidence="1">Uncharacterized protein</fullName>
    </submittedName>
</protein>
<organism evidence="1 2">
    <name type="scientific">Symbiodinium microadriaticum</name>
    <name type="common">Dinoflagellate</name>
    <name type="synonym">Zooxanthella microadriatica</name>
    <dbReference type="NCBI Taxonomy" id="2951"/>
    <lineage>
        <taxon>Eukaryota</taxon>
        <taxon>Sar</taxon>
        <taxon>Alveolata</taxon>
        <taxon>Dinophyceae</taxon>
        <taxon>Suessiales</taxon>
        <taxon>Symbiodiniaceae</taxon>
        <taxon>Symbiodinium</taxon>
    </lineage>
</organism>
<comment type="caution">
    <text evidence="1">The sequence shown here is derived from an EMBL/GenBank/DDBJ whole genome shotgun (WGS) entry which is preliminary data.</text>
</comment>
<name>A0A1Q9EY11_SYMMI</name>
<gene>
    <name evidence="1" type="ORF">AK812_SmicGene3740</name>
</gene>
<dbReference type="Proteomes" id="UP000186817">
    <property type="component" value="Unassembled WGS sequence"/>
</dbReference>
<dbReference type="OrthoDB" id="412633at2759"/>
<proteinExistence type="predicted"/>
<evidence type="ECO:0000313" key="2">
    <source>
        <dbReference type="Proteomes" id="UP000186817"/>
    </source>
</evidence>
<keyword evidence="2" id="KW-1185">Reference proteome</keyword>
<sequence>MPLFPCWLGDWPSAASIREKSTQWRAPGYFITYKSWDVRGSRAQVPESSCETARTDTDCKMHAVFAWVPPPPAVWKDHVVSEIPTEEAAAGSAEVTTIEDLAYNRAISFPCDASEIEASLPLEHLAAPSPKANNLDVEIPFVSLQWFKLAETTKSSIEAIPAKYHVNLEAGADIWEDGKIRAELVASGKMGTFYRNARCLAVTRLRSLYAEALAGLAECCLKGAAKFVECSSGL</sequence>
<accession>A0A1Q9EY11</accession>
<dbReference type="EMBL" id="LSRX01000044">
    <property type="protein sequence ID" value="OLQ12336.1"/>
    <property type="molecule type" value="Genomic_DNA"/>
</dbReference>
<evidence type="ECO:0000313" key="1">
    <source>
        <dbReference type="EMBL" id="OLQ12336.1"/>
    </source>
</evidence>
<reference evidence="1 2" key="1">
    <citation type="submission" date="2016-02" db="EMBL/GenBank/DDBJ databases">
        <title>Genome analysis of coral dinoflagellate symbionts highlights evolutionary adaptations to a symbiotic lifestyle.</title>
        <authorList>
            <person name="Aranda M."/>
            <person name="Li Y."/>
            <person name="Liew Y.J."/>
            <person name="Baumgarten S."/>
            <person name="Simakov O."/>
            <person name="Wilson M."/>
            <person name="Piel J."/>
            <person name="Ashoor H."/>
            <person name="Bougouffa S."/>
            <person name="Bajic V.B."/>
            <person name="Ryu T."/>
            <person name="Ravasi T."/>
            <person name="Bayer T."/>
            <person name="Micklem G."/>
            <person name="Kim H."/>
            <person name="Bhak J."/>
            <person name="Lajeunesse T.C."/>
            <person name="Voolstra C.R."/>
        </authorList>
    </citation>
    <scope>NUCLEOTIDE SEQUENCE [LARGE SCALE GENOMIC DNA]</scope>
    <source>
        <strain evidence="1 2">CCMP2467</strain>
    </source>
</reference>